<protein>
    <recommendedName>
        <fullName evidence="4">Tubby C-terminal domain-containing protein</fullName>
    </recommendedName>
</protein>
<dbReference type="InterPro" id="IPR025659">
    <property type="entry name" value="Tubby-like_C"/>
</dbReference>
<gene>
    <name evidence="2" type="ORF">SARC_13321</name>
</gene>
<proteinExistence type="inferred from homology"/>
<dbReference type="InterPro" id="IPR038595">
    <property type="entry name" value="LOR_sf"/>
</dbReference>
<evidence type="ECO:0000256" key="1">
    <source>
        <dbReference type="ARBA" id="ARBA00005437"/>
    </source>
</evidence>
<evidence type="ECO:0008006" key="4">
    <source>
        <dbReference type="Google" id="ProtNLM"/>
    </source>
</evidence>
<dbReference type="Gene3D" id="2.40.160.200">
    <property type="entry name" value="LURP1-related"/>
    <property type="match status" value="1"/>
</dbReference>
<keyword evidence="3" id="KW-1185">Reference proteome</keyword>
<dbReference type="Pfam" id="PF04525">
    <property type="entry name" value="LOR"/>
    <property type="match status" value="1"/>
</dbReference>
<organism evidence="2 3">
    <name type="scientific">Sphaeroforma arctica JP610</name>
    <dbReference type="NCBI Taxonomy" id="667725"/>
    <lineage>
        <taxon>Eukaryota</taxon>
        <taxon>Ichthyosporea</taxon>
        <taxon>Ichthyophonida</taxon>
        <taxon>Sphaeroforma</taxon>
    </lineage>
</organism>
<dbReference type="PANTHER" id="PTHR31087">
    <property type="match status" value="1"/>
</dbReference>
<dbReference type="AlphaFoldDB" id="A0A0L0FBJ0"/>
<name>A0A0L0FBJ0_9EUKA</name>
<dbReference type="InterPro" id="IPR007612">
    <property type="entry name" value="LOR"/>
</dbReference>
<sequence>MAHNPSAVIGQKFVVQGPEPQHLVFKENRISLTGDSGEVKDIFGQLWFKIKGKKLSLSEKKRVLDNEGNTIAMINEKLFSIHRRQYICRADETKVAEVKAKSFFQFKSNAEVTFLKGAGVEDSDPDYKISGSYLNRNYDIVDISTGNVMATVRRDIVNMANFLFGSDTYAVSVMPGFDSAFVVCIVVTLDEIFSDRARDD</sequence>
<dbReference type="SUPFAM" id="SSF54518">
    <property type="entry name" value="Tubby C-terminal domain-like"/>
    <property type="match status" value="1"/>
</dbReference>
<dbReference type="RefSeq" id="XP_014148024.1">
    <property type="nucleotide sequence ID" value="XM_014292549.1"/>
</dbReference>
<dbReference type="eggNOG" id="ENOG502QUU9">
    <property type="taxonomic scope" value="Eukaryota"/>
</dbReference>
<comment type="similarity">
    <text evidence="1">Belongs to the LOR family.</text>
</comment>
<evidence type="ECO:0000313" key="2">
    <source>
        <dbReference type="EMBL" id="KNC74122.1"/>
    </source>
</evidence>
<dbReference type="PANTHER" id="PTHR31087:SF161">
    <property type="entry name" value="TUBBY C 2 FAMILY PROTEIN"/>
    <property type="match status" value="1"/>
</dbReference>
<dbReference type="Proteomes" id="UP000054560">
    <property type="component" value="Unassembled WGS sequence"/>
</dbReference>
<accession>A0A0L0FBJ0</accession>
<dbReference type="STRING" id="667725.A0A0L0FBJ0"/>
<dbReference type="EMBL" id="KQ244735">
    <property type="protein sequence ID" value="KNC74122.1"/>
    <property type="molecule type" value="Genomic_DNA"/>
</dbReference>
<dbReference type="OrthoDB" id="97518at2759"/>
<evidence type="ECO:0000313" key="3">
    <source>
        <dbReference type="Proteomes" id="UP000054560"/>
    </source>
</evidence>
<dbReference type="GeneID" id="25913825"/>
<reference evidence="2 3" key="1">
    <citation type="submission" date="2011-02" db="EMBL/GenBank/DDBJ databases">
        <title>The Genome Sequence of Sphaeroforma arctica JP610.</title>
        <authorList>
            <consortium name="The Broad Institute Genome Sequencing Platform"/>
            <person name="Russ C."/>
            <person name="Cuomo C."/>
            <person name="Young S.K."/>
            <person name="Zeng Q."/>
            <person name="Gargeya S."/>
            <person name="Alvarado L."/>
            <person name="Berlin A."/>
            <person name="Chapman S.B."/>
            <person name="Chen Z."/>
            <person name="Freedman E."/>
            <person name="Gellesch M."/>
            <person name="Goldberg J."/>
            <person name="Griggs A."/>
            <person name="Gujja S."/>
            <person name="Heilman E."/>
            <person name="Heiman D."/>
            <person name="Howarth C."/>
            <person name="Mehta T."/>
            <person name="Neiman D."/>
            <person name="Pearson M."/>
            <person name="Roberts A."/>
            <person name="Saif S."/>
            <person name="Shea T."/>
            <person name="Shenoy N."/>
            <person name="Sisk P."/>
            <person name="Stolte C."/>
            <person name="Sykes S."/>
            <person name="White J."/>
            <person name="Yandava C."/>
            <person name="Burger G."/>
            <person name="Gray M.W."/>
            <person name="Holland P.W.H."/>
            <person name="King N."/>
            <person name="Lang F.B.F."/>
            <person name="Roger A.J."/>
            <person name="Ruiz-Trillo I."/>
            <person name="Haas B."/>
            <person name="Nusbaum C."/>
            <person name="Birren B."/>
        </authorList>
    </citation>
    <scope>NUCLEOTIDE SEQUENCE [LARGE SCALE GENOMIC DNA]</scope>
    <source>
        <strain evidence="2 3">JP610</strain>
    </source>
</reference>